<dbReference type="SUPFAM" id="SSF54001">
    <property type="entry name" value="Cysteine proteinases"/>
    <property type="match status" value="1"/>
</dbReference>
<dbReference type="AlphaFoldDB" id="A0A6D2JGP5"/>
<protein>
    <recommendedName>
        <fullName evidence="5">Ubiquitin-like protease family profile domain-containing protein</fullName>
    </recommendedName>
</protein>
<evidence type="ECO:0000256" key="3">
    <source>
        <dbReference type="ARBA" id="ARBA00022801"/>
    </source>
</evidence>
<dbReference type="GO" id="GO:0005634">
    <property type="term" value="C:nucleus"/>
    <property type="evidence" value="ECO:0007669"/>
    <property type="project" value="TreeGrafter"/>
</dbReference>
<organism evidence="6 7">
    <name type="scientific">Microthlaspi erraticum</name>
    <dbReference type="NCBI Taxonomy" id="1685480"/>
    <lineage>
        <taxon>Eukaryota</taxon>
        <taxon>Viridiplantae</taxon>
        <taxon>Streptophyta</taxon>
        <taxon>Embryophyta</taxon>
        <taxon>Tracheophyta</taxon>
        <taxon>Spermatophyta</taxon>
        <taxon>Magnoliopsida</taxon>
        <taxon>eudicotyledons</taxon>
        <taxon>Gunneridae</taxon>
        <taxon>Pentapetalae</taxon>
        <taxon>rosids</taxon>
        <taxon>malvids</taxon>
        <taxon>Brassicales</taxon>
        <taxon>Brassicaceae</taxon>
        <taxon>Coluteocarpeae</taxon>
        <taxon>Microthlaspi</taxon>
    </lineage>
</organism>
<evidence type="ECO:0000256" key="4">
    <source>
        <dbReference type="ARBA" id="ARBA00022807"/>
    </source>
</evidence>
<dbReference type="OrthoDB" id="1107842at2759"/>
<accession>A0A6D2JGP5</accession>
<proteinExistence type="inferred from homology"/>
<sequence>MEVPTSRGPCLNQLRLVLDRCTNWSFEKRRMVGWLCLLSIGIFGVSPETRIPLECAKRVLDPEAFESYPWGRVACKSLMNSIKIASYTGKKSYTLCGLVHVLLIWAYEAIVGVRRIIRVRHFFPQLSDEVNPEWDDEVTDEEVDNLLEDLKHNRLDENAWDNDSDKNETVEKKITKQAKKRKDFYGVSAADKSRNMKKKVLAKEAEAVENRHGEGGVGRLDGAIDVRVDVRVKPVEEKMATIEKDIQTLKDLLQARDNNDVVNSSARYNNDVVNSSARDNNDVVNSSAHYNNDVANSTANDEVNSNDLVRLNSLLTRVTGLDGRAVVEKRQTKLSSTQLFPYVENSTVKRIIAGVIPSVAAYDPFAEVEESTLQRLLDFIEPDELEPNGTWDTNIEFYKIIITPREEWSKDSYGWLGDSHMGSTMLMFTKRSLRSPSPYHSARIAFLQQWFVDVIVRDYNSYDPKTWTIPEKYKGVFNGTLPADTVTNKKWLDDVDHLYACLHVNDNHWVALDIDLKKEKIHVYDCILGLVKEDKKMLEFCRPLAKMIPAILNVMVPATFRKKSAKQFTVKRLTKGIPQNDNPGDCGVYTLKYIECLALGSTFDGLSDTNIPEI</sequence>
<keyword evidence="7" id="KW-1185">Reference proteome</keyword>
<comment type="caution">
    <text evidence="6">The sequence shown here is derived from an EMBL/GenBank/DDBJ whole genome shotgun (WGS) entry which is preliminary data.</text>
</comment>
<keyword evidence="3" id="KW-0378">Hydrolase</keyword>
<dbReference type="PROSITE" id="PS50600">
    <property type="entry name" value="ULP_PROTEASE"/>
    <property type="match status" value="1"/>
</dbReference>
<dbReference type="GO" id="GO:0006508">
    <property type="term" value="P:proteolysis"/>
    <property type="evidence" value="ECO:0007669"/>
    <property type="project" value="UniProtKB-KW"/>
</dbReference>
<reference evidence="6" key="1">
    <citation type="submission" date="2020-01" db="EMBL/GenBank/DDBJ databases">
        <authorList>
            <person name="Mishra B."/>
        </authorList>
    </citation>
    <scope>NUCLEOTIDE SEQUENCE [LARGE SCALE GENOMIC DNA]</scope>
</reference>
<dbReference type="InterPro" id="IPR038765">
    <property type="entry name" value="Papain-like_cys_pep_sf"/>
</dbReference>
<feature type="domain" description="Ubiquitin-like protease family profile" evidence="5">
    <location>
        <begin position="400"/>
        <end position="597"/>
    </location>
</feature>
<evidence type="ECO:0000313" key="7">
    <source>
        <dbReference type="Proteomes" id="UP000467841"/>
    </source>
</evidence>
<comment type="similarity">
    <text evidence="1">Belongs to the peptidase C48 family.</text>
</comment>
<dbReference type="PANTHER" id="PTHR12606:SF136">
    <property type="entry name" value="ULP1 PROTEASE FAMILY PROTEIN"/>
    <property type="match status" value="1"/>
</dbReference>
<dbReference type="GO" id="GO:0016929">
    <property type="term" value="F:deSUMOylase activity"/>
    <property type="evidence" value="ECO:0007669"/>
    <property type="project" value="TreeGrafter"/>
</dbReference>
<dbReference type="Pfam" id="PF02902">
    <property type="entry name" value="Peptidase_C48"/>
    <property type="match status" value="1"/>
</dbReference>
<evidence type="ECO:0000256" key="2">
    <source>
        <dbReference type="ARBA" id="ARBA00022670"/>
    </source>
</evidence>
<dbReference type="InterPro" id="IPR003653">
    <property type="entry name" value="Peptidase_C48_C"/>
</dbReference>
<keyword evidence="2" id="KW-0645">Protease</keyword>
<dbReference type="Gene3D" id="3.40.395.10">
    <property type="entry name" value="Adenoviral Proteinase, Chain A"/>
    <property type="match status" value="1"/>
</dbReference>
<dbReference type="EMBL" id="CACVBM020001163">
    <property type="protein sequence ID" value="CAA7036083.1"/>
    <property type="molecule type" value="Genomic_DNA"/>
</dbReference>
<dbReference type="Proteomes" id="UP000467841">
    <property type="component" value="Unassembled WGS sequence"/>
</dbReference>
<dbReference type="Pfam" id="PF09331">
    <property type="entry name" value="DUF1985"/>
    <property type="match status" value="1"/>
</dbReference>
<dbReference type="PANTHER" id="PTHR12606">
    <property type="entry name" value="SENTRIN/SUMO-SPECIFIC PROTEASE"/>
    <property type="match status" value="1"/>
</dbReference>
<dbReference type="InterPro" id="IPR015410">
    <property type="entry name" value="DUF1985"/>
</dbReference>
<dbReference type="GO" id="GO:0016926">
    <property type="term" value="P:protein desumoylation"/>
    <property type="evidence" value="ECO:0007669"/>
    <property type="project" value="TreeGrafter"/>
</dbReference>
<evidence type="ECO:0000313" key="6">
    <source>
        <dbReference type="EMBL" id="CAA7036083.1"/>
    </source>
</evidence>
<gene>
    <name evidence="6" type="ORF">MERR_LOCUS23318</name>
</gene>
<evidence type="ECO:0000256" key="1">
    <source>
        <dbReference type="ARBA" id="ARBA00005234"/>
    </source>
</evidence>
<name>A0A6D2JGP5_9BRAS</name>
<keyword evidence="4" id="KW-0788">Thiol protease</keyword>
<evidence type="ECO:0000259" key="5">
    <source>
        <dbReference type="PROSITE" id="PS50600"/>
    </source>
</evidence>